<protein>
    <recommendedName>
        <fullName evidence="4 5">Small ribosomal subunit protein bS21</fullName>
    </recommendedName>
</protein>
<dbReference type="EMBL" id="CP030759">
    <property type="protein sequence ID" value="AXA36914.1"/>
    <property type="molecule type" value="Genomic_DNA"/>
</dbReference>
<accession>A0A2Z4Y6S9</accession>
<dbReference type="GO" id="GO:0003735">
    <property type="term" value="F:structural constituent of ribosome"/>
    <property type="evidence" value="ECO:0007669"/>
    <property type="project" value="InterPro"/>
</dbReference>
<name>A0A2Z4Y6S9_SUMC1</name>
<dbReference type="GO" id="GO:0006412">
    <property type="term" value="P:translation"/>
    <property type="evidence" value="ECO:0007669"/>
    <property type="project" value="UniProtKB-UniRule"/>
</dbReference>
<evidence type="ECO:0000313" key="7">
    <source>
        <dbReference type="EMBL" id="AXA36914.1"/>
    </source>
</evidence>
<dbReference type="GO" id="GO:0005840">
    <property type="term" value="C:ribosome"/>
    <property type="evidence" value="ECO:0007669"/>
    <property type="project" value="UniProtKB-KW"/>
</dbReference>
<dbReference type="PRINTS" id="PR00976">
    <property type="entry name" value="RIBOSOMALS21"/>
</dbReference>
<dbReference type="GO" id="GO:1990904">
    <property type="term" value="C:ribonucleoprotein complex"/>
    <property type="evidence" value="ECO:0007669"/>
    <property type="project" value="UniProtKB-KW"/>
</dbReference>
<gene>
    <name evidence="5" type="primary">rpsU</name>
    <name evidence="7" type="ORF">BRCON_2137</name>
</gene>
<dbReference type="PROSITE" id="PS01181">
    <property type="entry name" value="RIBOSOMAL_S21"/>
    <property type="match status" value="1"/>
</dbReference>
<dbReference type="InterPro" id="IPR001911">
    <property type="entry name" value="Ribosomal_bS21"/>
</dbReference>
<sequence length="70" mass="8576">MSVVVVEQNEPIDKALKRFKKECQKAGILSELRRREHYEKPSVRRRRKIEAARRKARRRELKLRKKLESY</sequence>
<proteinExistence type="inferred from homology"/>
<dbReference type="Gene3D" id="1.20.5.1150">
    <property type="entry name" value="Ribosomal protein S8"/>
    <property type="match status" value="1"/>
</dbReference>
<keyword evidence="2 5" id="KW-0689">Ribosomal protein</keyword>
<evidence type="ECO:0000256" key="2">
    <source>
        <dbReference type="ARBA" id="ARBA00022980"/>
    </source>
</evidence>
<dbReference type="Proteomes" id="UP000262583">
    <property type="component" value="Chromosome"/>
</dbReference>
<dbReference type="InterPro" id="IPR018278">
    <property type="entry name" value="Ribosomal_bS21_CS"/>
</dbReference>
<evidence type="ECO:0000256" key="5">
    <source>
        <dbReference type="HAMAP-Rule" id="MF_00358"/>
    </source>
</evidence>
<comment type="similarity">
    <text evidence="1 5 6">Belongs to the bacterial ribosomal protein bS21 family.</text>
</comment>
<evidence type="ECO:0000256" key="4">
    <source>
        <dbReference type="ARBA" id="ARBA00035135"/>
    </source>
</evidence>
<dbReference type="KEGG" id="schv:BRCON_2137"/>
<evidence type="ECO:0000256" key="3">
    <source>
        <dbReference type="ARBA" id="ARBA00023274"/>
    </source>
</evidence>
<dbReference type="PANTHER" id="PTHR21109:SF22">
    <property type="entry name" value="SMALL RIBOSOMAL SUBUNIT PROTEIN BS21"/>
    <property type="match status" value="1"/>
</dbReference>
<dbReference type="InterPro" id="IPR038380">
    <property type="entry name" value="Ribosomal_bS21_sf"/>
</dbReference>
<keyword evidence="3 5" id="KW-0687">Ribonucleoprotein</keyword>
<dbReference type="NCBIfam" id="TIGR00030">
    <property type="entry name" value="S21p"/>
    <property type="match status" value="1"/>
</dbReference>
<dbReference type="Pfam" id="PF01165">
    <property type="entry name" value="Ribosomal_S21"/>
    <property type="match status" value="1"/>
</dbReference>
<dbReference type="AlphaFoldDB" id="A0A2Z4Y6S9"/>
<dbReference type="PANTHER" id="PTHR21109">
    <property type="entry name" value="MITOCHONDRIAL 28S RIBOSOMAL PROTEIN S21"/>
    <property type="match status" value="1"/>
</dbReference>
<evidence type="ECO:0000256" key="6">
    <source>
        <dbReference type="RuleBase" id="RU000667"/>
    </source>
</evidence>
<evidence type="ECO:0000313" key="8">
    <source>
        <dbReference type="Proteomes" id="UP000262583"/>
    </source>
</evidence>
<organism evidence="7 8">
    <name type="scientific">Sumerlaea chitinivorans</name>
    <dbReference type="NCBI Taxonomy" id="2250252"/>
    <lineage>
        <taxon>Bacteria</taxon>
        <taxon>Candidatus Sumerlaeota</taxon>
        <taxon>Candidatus Sumerlaeia</taxon>
        <taxon>Candidatus Sumerlaeales</taxon>
        <taxon>Candidatus Sumerlaeaceae</taxon>
        <taxon>Candidatus Sumerlaea</taxon>
    </lineage>
</organism>
<reference evidence="7 8" key="1">
    <citation type="submission" date="2018-05" db="EMBL/GenBank/DDBJ databases">
        <title>A metagenomic window into the 2 km-deep terrestrial subsurface aquifer revealed taxonomically and functionally diverse microbial community comprising novel uncultured bacterial lineages.</title>
        <authorList>
            <person name="Kadnikov V.V."/>
            <person name="Mardanov A.V."/>
            <person name="Beletsky A.V."/>
            <person name="Banks D."/>
            <person name="Pimenov N.V."/>
            <person name="Frank Y.A."/>
            <person name="Karnachuk O.V."/>
            <person name="Ravin N.V."/>
        </authorList>
    </citation>
    <scope>NUCLEOTIDE SEQUENCE [LARGE SCALE GENOMIC DNA]</scope>
    <source>
        <strain evidence="7">BY</strain>
    </source>
</reference>
<evidence type="ECO:0000256" key="1">
    <source>
        <dbReference type="ARBA" id="ARBA00006640"/>
    </source>
</evidence>
<dbReference type="HAMAP" id="MF_00358">
    <property type="entry name" value="Ribosomal_bS21"/>
    <property type="match status" value="1"/>
</dbReference>